<dbReference type="AlphaFoldDB" id="A0A0B0PGF8"/>
<evidence type="ECO:0000313" key="2">
    <source>
        <dbReference type="Proteomes" id="UP000032142"/>
    </source>
</evidence>
<protein>
    <submittedName>
        <fullName evidence="1">Uncharacterized protein</fullName>
    </submittedName>
</protein>
<name>A0A0B0PGF8_GOSAR</name>
<organism evidence="1 2">
    <name type="scientific">Gossypium arboreum</name>
    <name type="common">Tree cotton</name>
    <name type="synonym">Gossypium nanking</name>
    <dbReference type="NCBI Taxonomy" id="29729"/>
    <lineage>
        <taxon>Eukaryota</taxon>
        <taxon>Viridiplantae</taxon>
        <taxon>Streptophyta</taxon>
        <taxon>Embryophyta</taxon>
        <taxon>Tracheophyta</taxon>
        <taxon>Spermatophyta</taxon>
        <taxon>Magnoliopsida</taxon>
        <taxon>eudicotyledons</taxon>
        <taxon>Gunneridae</taxon>
        <taxon>Pentapetalae</taxon>
        <taxon>rosids</taxon>
        <taxon>malvids</taxon>
        <taxon>Malvales</taxon>
        <taxon>Malvaceae</taxon>
        <taxon>Malvoideae</taxon>
        <taxon>Gossypium</taxon>
    </lineage>
</organism>
<gene>
    <name evidence="1" type="ORF">F383_27815</name>
</gene>
<proteinExistence type="predicted"/>
<dbReference type="EMBL" id="KN421838">
    <property type="protein sequence ID" value="KHG22456.1"/>
    <property type="molecule type" value="Genomic_DNA"/>
</dbReference>
<dbReference type="Proteomes" id="UP000032142">
    <property type="component" value="Unassembled WGS sequence"/>
</dbReference>
<keyword evidence="2" id="KW-1185">Reference proteome</keyword>
<reference evidence="2" key="1">
    <citation type="submission" date="2014-09" db="EMBL/GenBank/DDBJ databases">
        <authorList>
            <person name="Mudge J."/>
            <person name="Ramaraj T."/>
            <person name="Lindquist I.E."/>
            <person name="Bharti A.K."/>
            <person name="Sundararajan A."/>
            <person name="Cameron C.T."/>
            <person name="Woodward J.E."/>
            <person name="May G.D."/>
            <person name="Brubaker C."/>
            <person name="Broadhvest J."/>
            <person name="Wilkins T.A."/>
        </authorList>
    </citation>
    <scope>NUCLEOTIDE SEQUENCE</scope>
    <source>
        <strain evidence="2">cv. AKA8401</strain>
    </source>
</reference>
<sequence>MSRLNRALAQIVLILCFHCLFAIGITH</sequence>
<accession>A0A0B0PGF8</accession>
<evidence type="ECO:0000313" key="1">
    <source>
        <dbReference type="EMBL" id="KHG22456.1"/>
    </source>
</evidence>